<feature type="active site" description="Charge relay system" evidence="2">
    <location>
        <position position="398"/>
    </location>
</feature>
<organism evidence="6 7">
    <name type="scientific">Terriglobus albidus</name>
    <dbReference type="NCBI Taxonomy" id="1592106"/>
    <lineage>
        <taxon>Bacteria</taxon>
        <taxon>Pseudomonadati</taxon>
        <taxon>Acidobacteriota</taxon>
        <taxon>Terriglobia</taxon>
        <taxon>Terriglobales</taxon>
        <taxon>Acidobacteriaceae</taxon>
        <taxon>Terriglobus</taxon>
    </lineage>
</organism>
<evidence type="ECO:0000313" key="6">
    <source>
        <dbReference type="EMBL" id="QEE30047.1"/>
    </source>
</evidence>
<dbReference type="SUPFAM" id="SSF53474">
    <property type="entry name" value="alpha/beta-Hydrolases"/>
    <property type="match status" value="1"/>
</dbReference>
<dbReference type="Pfam" id="PF08840">
    <property type="entry name" value="BAAT_C"/>
    <property type="match status" value="2"/>
</dbReference>
<evidence type="ECO:0000313" key="7">
    <source>
        <dbReference type="Proteomes" id="UP000321820"/>
    </source>
</evidence>
<evidence type="ECO:0000256" key="3">
    <source>
        <dbReference type="SAM" id="MobiDB-lite"/>
    </source>
</evidence>
<dbReference type="InterPro" id="IPR029058">
    <property type="entry name" value="AB_hydrolase_fold"/>
</dbReference>
<sequence>MFRTVRTSSFLSVRASPGSVGRHSVWFQLALATVLLCGTNSRGQTLTIEPASTLVDHPVVIRAGGLTPGEAVSIRSELEDAAGHTWRADAQFIADETGSLDLSKSPALKGSYRGVSAMGLVWAMRSNGEAHIYQAPHNLGSQNIHFTLHSKTGDATAQLEQRSLDNGVHMVQVNGLLHGVLFLPSESIPMPAGEVSDGTSASAKRPALLVVGGSEGGTPVRRAAWLANHGYVTLALAYFHAPGLPDQLRDIPLEYFGSALHWLADRHEVDPERIGVVGASRGGELALELGSLYPILHAVVAFVPADVRVPACCDGGGGAAWTWHGRPLAYAGVQGYGKSPDLPAEIAVENTRGPILMISGKDDGVWPSSQMTARIESRLKEAHFRYEVERLDYPKAGHRAGAPEIAPAWTGALRHPVSGQPEELGGTPDGNANSGLDAAPRILAFLARSFSTKVPDTAAATVPSR</sequence>
<evidence type="ECO:0000256" key="2">
    <source>
        <dbReference type="PIRSR" id="PIRSR016521-1"/>
    </source>
</evidence>
<feature type="domain" description="BAAT/Acyl-CoA thioester hydrolase C-terminal" evidence="5">
    <location>
        <begin position="339"/>
        <end position="448"/>
    </location>
</feature>
<accession>A0A5B9EI39</accession>
<evidence type="ECO:0000259" key="5">
    <source>
        <dbReference type="Pfam" id="PF08840"/>
    </source>
</evidence>
<dbReference type="InterPro" id="IPR016662">
    <property type="entry name" value="Acyl-CoA_thioEstase_long-chain"/>
</dbReference>
<feature type="region of interest" description="Disordered" evidence="3">
    <location>
        <begin position="414"/>
        <end position="435"/>
    </location>
</feature>
<name>A0A5B9EI39_9BACT</name>
<gene>
    <name evidence="6" type="ORF">FTW19_19920</name>
</gene>
<dbReference type="PIRSF" id="PIRSF016521">
    <property type="entry name" value="Acyl-CoA_hydro"/>
    <property type="match status" value="1"/>
</dbReference>
<dbReference type="Pfam" id="PF04775">
    <property type="entry name" value="Bile_Hydr_Trans"/>
    <property type="match status" value="1"/>
</dbReference>
<feature type="domain" description="Acyl-CoA thioester hydrolase/bile acid-CoA amino acid N-acetyltransferase" evidence="4">
    <location>
        <begin position="56"/>
        <end position="174"/>
    </location>
</feature>
<dbReference type="PANTHER" id="PTHR10824">
    <property type="entry name" value="ACYL-COENZYME A THIOESTERASE-RELATED"/>
    <property type="match status" value="1"/>
</dbReference>
<protein>
    <recommendedName>
        <fullName evidence="8">Palmitoyl-CoA hydrolase</fullName>
    </recommendedName>
</protein>
<feature type="active site" description="Charge relay system" evidence="2">
    <location>
        <position position="363"/>
    </location>
</feature>
<dbReference type="GO" id="GO:0006631">
    <property type="term" value="P:fatty acid metabolic process"/>
    <property type="evidence" value="ECO:0007669"/>
    <property type="project" value="TreeGrafter"/>
</dbReference>
<proteinExistence type="inferred from homology"/>
<feature type="domain" description="BAAT/Acyl-CoA thioester hydrolase C-terminal" evidence="5">
    <location>
        <begin position="251"/>
        <end position="303"/>
    </location>
</feature>
<evidence type="ECO:0008006" key="8">
    <source>
        <dbReference type="Google" id="ProtNLM"/>
    </source>
</evidence>
<keyword evidence="7" id="KW-1185">Reference proteome</keyword>
<dbReference type="GO" id="GO:0006637">
    <property type="term" value="P:acyl-CoA metabolic process"/>
    <property type="evidence" value="ECO:0007669"/>
    <property type="project" value="InterPro"/>
</dbReference>
<evidence type="ECO:0000256" key="1">
    <source>
        <dbReference type="ARBA" id="ARBA00006538"/>
    </source>
</evidence>
<dbReference type="Gene3D" id="3.40.50.1820">
    <property type="entry name" value="alpha/beta hydrolase"/>
    <property type="match status" value="1"/>
</dbReference>
<dbReference type="KEGG" id="talb:FTW19_19920"/>
<dbReference type="InterPro" id="IPR014940">
    <property type="entry name" value="BAAT_C"/>
</dbReference>
<feature type="active site" description="Charge relay system" evidence="2">
    <location>
        <position position="280"/>
    </location>
</feature>
<evidence type="ECO:0000259" key="4">
    <source>
        <dbReference type="Pfam" id="PF04775"/>
    </source>
</evidence>
<dbReference type="InterPro" id="IPR042490">
    <property type="entry name" value="Thio_Ohase/BAAT_N"/>
</dbReference>
<dbReference type="EMBL" id="CP042806">
    <property type="protein sequence ID" value="QEE30047.1"/>
    <property type="molecule type" value="Genomic_DNA"/>
</dbReference>
<dbReference type="Gene3D" id="2.60.40.2240">
    <property type="entry name" value="Acyl-CoA thioester hydrolase/BAAT N-terminal domain"/>
    <property type="match status" value="1"/>
</dbReference>
<dbReference type="GO" id="GO:0047617">
    <property type="term" value="F:fatty acyl-CoA hydrolase activity"/>
    <property type="evidence" value="ECO:0007669"/>
    <property type="project" value="TreeGrafter"/>
</dbReference>
<comment type="similarity">
    <text evidence="1">Belongs to the C/M/P thioester hydrolase family.</text>
</comment>
<dbReference type="AlphaFoldDB" id="A0A5B9EI39"/>
<dbReference type="Proteomes" id="UP000321820">
    <property type="component" value="Chromosome"/>
</dbReference>
<dbReference type="OrthoDB" id="9771666at2"/>
<dbReference type="InterPro" id="IPR006862">
    <property type="entry name" value="Thio_Ohase/aa_AcTrfase"/>
</dbReference>
<dbReference type="PANTHER" id="PTHR10824:SF4">
    <property type="entry name" value="ACYL-COENZYME A THIOESTERASE 1-LIKE"/>
    <property type="match status" value="1"/>
</dbReference>
<reference evidence="6 7" key="1">
    <citation type="submission" date="2019-08" db="EMBL/GenBank/DDBJ databases">
        <title>Complete genome sequence of Terriglobus albidus strain ORNL.</title>
        <authorList>
            <person name="Podar M."/>
        </authorList>
    </citation>
    <scope>NUCLEOTIDE SEQUENCE [LARGE SCALE GENOMIC DNA]</scope>
    <source>
        <strain evidence="6 7">ORNL</strain>
    </source>
</reference>